<reference evidence="1" key="1">
    <citation type="journal article" date="2019" name="Sci. Rep.">
        <title>Draft genome of Tanacetum cinerariifolium, the natural source of mosquito coil.</title>
        <authorList>
            <person name="Yamashiro T."/>
            <person name="Shiraishi A."/>
            <person name="Satake H."/>
            <person name="Nakayama K."/>
        </authorList>
    </citation>
    <scope>NUCLEOTIDE SEQUENCE</scope>
</reference>
<organism evidence="1">
    <name type="scientific">Tanacetum cinerariifolium</name>
    <name type="common">Dalmatian daisy</name>
    <name type="synonym">Chrysanthemum cinerariifolium</name>
    <dbReference type="NCBI Taxonomy" id="118510"/>
    <lineage>
        <taxon>Eukaryota</taxon>
        <taxon>Viridiplantae</taxon>
        <taxon>Streptophyta</taxon>
        <taxon>Embryophyta</taxon>
        <taxon>Tracheophyta</taxon>
        <taxon>Spermatophyta</taxon>
        <taxon>Magnoliopsida</taxon>
        <taxon>eudicotyledons</taxon>
        <taxon>Gunneridae</taxon>
        <taxon>Pentapetalae</taxon>
        <taxon>asterids</taxon>
        <taxon>campanulids</taxon>
        <taxon>Asterales</taxon>
        <taxon>Asteraceae</taxon>
        <taxon>Asteroideae</taxon>
        <taxon>Anthemideae</taxon>
        <taxon>Anthemidinae</taxon>
        <taxon>Tanacetum</taxon>
    </lineage>
</organism>
<evidence type="ECO:0008006" key="2">
    <source>
        <dbReference type="Google" id="ProtNLM"/>
    </source>
</evidence>
<name>A0A699HYJ5_TANCI</name>
<accession>A0A699HYJ5</accession>
<dbReference type="AlphaFoldDB" id="A0A699HYJ5"/>
<feature type="non-terminal residue" evidence="1">
    <location>
        <position position="1"/>
    </location>
</feature>
<proteinExistence type="predicted"/>
<evidence type="ECO:0000313" key="1">
    <source>
        <dbReference type="EMBL" id="GEY92251.1"/>
    </source>
</evidence>
<gene>
    <name evidence="1" type="ORF">Tci_464225</name>
</gene>
<comment type="caution">
    <text evidence="1">The sequence shown here is derived from an EMBL/GenBank/DDBJ whole genome shotgun (WGS) entry which is preliminary data.</text>
</comment>
<protein>
    <recommendedName>
        <fullName evidence="2">Zinc knuckle CX2CX4HX4C</fullName>
    </recommendedName>
</protein>
<sequence>SLFWFVLRAYQLSMDRGFLSPKEKGSGRGVKEKEWRLCGEGKARYIDTSSSNVKNTGLKSKALNIRTLYTPTENGVDVVVPVESIKAVSESEDGLSVIVTKISTPLMLESYTFDMRFQSWGRSSNVGAMIELKTDAELRDTIVVFGHTQEECLNNPGLGVAKNMKKPSQAPKGFPVGSKLGFKPAKEYRPVSKKPTTNISGNKNHDVKHMKHVSNLNPFNILSCVENDVDLSANEGTSNLVSKESNSSGSSFWNVESSSMSATPIVEKIRNLETLIMDGKATLMDDEGVPVKKVDYLSDYDSKDEVALVDNDIARSMAVEKGGFGTTSLLEQ</sequence>
<dbReference type="EMBL" id="BKCJ010222734">
    <property type="protein sequence ID" value="GEY92251.1"/>
    <property type="molecule type" value="Genomic_DNA"/>
</dbReference>